<dbReference type="Gene3D" id="2.170.130.10">
    <property type="entry name" value="TonB-dependent receptor, plug domain"/>
    <property type="match status" value="1"/>
</dbReference>
<evidence type="ECO:0000256" key="3">
    <source>
        <dbReference type="ARBA" id="ARBA00023136"/>
    </source>
</evidence>
<evidence type="ECO:0000313" key="9">
    <source>
        <dbReference type="Proteomes" id="UP000229897"/>
    </source>
</evidence>
<dbReference type="EMBL" id="CP024608">
    <property type="protein sequence ID" value="ATQ77552.1"/>
    <property type="molecule type" value="Genomic_DNA"/>
</dbReference>
<evidence type="ECO:0000256" key="4">
    <source>
        <dbReference type="ARBA" id="ARBA00023237"/>
    </source>
</evidence>
<evidence type="ECO:0000259" key="6">
    <source>
        <dbReference type="Pfam" id="PF07715"/>
    </source>
</evidence>
<feature type="chain" id="PRO_5013695979" evidence="5">
    <location>
        <begin position="28"/>
        <end position="854"/>
    </location>
</feature>
<keyword evidence="5" id="KW-0732">Signal</keyword>
<dbReference type="InterPro" id="IPR012910">
    <property type="entry name" value="Plug_dom"/>
</dbReference>
<gene>
    <name evidence="8" type="ORF">CR152_25910</name>
</gene>
<sequence length="854" mass="92410">MKQKKLSWLIASLFALPLAAADARAQADEVQQVTVSGIRSSVRNALAVKEASDSMVEVIASEDIGKLPDTTIAESLARLPGLSSGIDRGNASQVVARGLGPRFIGATLNGRELATSEPDRSVRFEQFPSESLSGATVYKTQSAELVEGGVATTIDLKTVQPLKYSGRQASLRADALYYALGRDIPGAKKTAPRVGGIYLDQFVDKSLGVALAFSYQDQPSLQKNKDHWGFNENNAGDIDGDGKVDKTPWGFQDKVLRGTDERSSVLGKVEWKSGESLLTADAYYALARIREPGLQHWSGDIGNWDNGQKGRYSKLDIRNGYVAGASVADMGFSNHDTLWVQDTSTLALGVNGKTTAGAWKLEADLSTSRAQRDSQWRDLRQFSRGTGTLSWAFTGGEQQSFSLGQDSGNPANFWGPTMHIDTDGRLKDELGALHLNAARDIELGPVKRLKFGARATHREKSYGQTTWQVAPIAAIPDADYETVNVAGMAPYIALRDFGASTAAAFGPGAFDAAGRPRTQNDLLSGWKVRERGASLYGQADLDGTLFGKTFRGNAGLRVVHTTQTGEGMQALNGAAPTAVGDGTSYTEVLPSVNLIFNVDETQERQVRFSIARAMSRAPLDEMRASRNLNVDANPTQPLTGGAGNPQLKPMLADQIDLAYQWYFDKGALLSAGLFYKDISRYIGITSDKTTLDGRGALVTRSVNGKGGNIRGVELVYQQSFANGLGLSGNYAYTASNIHENIPAAKPFPIEGLMKHNGGLTVWYEKAGYEARMSANYHSAFVRNPTWGAGQLVDNDAETYVALSFAKHLTPKLQLRFGVDNVTNQKVVYTSANNPYEQEVTEFGRRFNLGLSYKL</sequence>
<proteinExistence type="inferred from homology"/>
<dbReference type="Pfam" id="PF07715">
    <property type="entry name" value="Plug"/>
    <property type="match status" value="1"/>
</dbReference>
<evidence type="ECO:0000256" key="2">
    <source>
        <dbReference type="ARBA" id="ARBA00009810"/>
    </source>
</evidence>
<keyword evidence="3" id="KW-0472">Membrane</keyword>
<dbReference type="InterPro" id="IPR037066">
    <property type="entry name" value="Plug_dom_sf"/>
</dbReference>
<dbReference type="SUPFAM" id="SSF56935">
    <property type="entry name" value="Porins"/>
    <property type="match status" value="1"/>
</dbReference>
<comment type="similarity">
    <text evidence="2">Belongs to the TonB-dependent receptor family.</text>
</comment>
<protein>
    <submittedName>
        <fullName evidence="8">TonB-dependent receptor</fullName>
    </submittedName>
</protein>
<dbReference type="Pfam" id="PF14905">
    <property type="entry name" value="OMP_b-brl_3"/>
    <property type="match status" value="1"/>
</dbReference>
<dbReference type="GO" id="GO:0009279">
    <property type="term" value="C:cell outer membrane"/>
    <property type="evidence" value="ECO:0007669"/>
    <property type="project" value="UniProtKB-SubCell"/>
</dbReference>
<dbReference type="AlphaFoldDB" id="A0A2D2DRE3"/>
<accession>A0A2D2DRE3</accession>
<dbReference type="Proteomes" id="UP000229897">
    <property type="component" value="Chromosome"/>
</dbReference>
<evidence type="ECO:0000256" key="1">
    <source>
        <dbReference type="ARBA" id="ARBA00004442"/>
    </source>
</evidence>
<dbReference type="PANTHER" id="PTHR40980:SF3">
    <property type="entry name" value="TONB-DEPENDENT RECEPTOR-LIKE BETA-BARREL DOMAIN-CONTAINING PROTEIN"/>
    <property type="match status" value="1"/>
</dbReference>
<dbReference type="OrthoDB" id="8727862at2"/>
<feature type="domain" description="TonB-dependent receptor plug" evidence="6">
    <location>
        <begin position="51"/>
        <end position="146"/>
    </location>
</feature>
<name>A0A2D2DRE3_9BURK</name>
<reference evidence="8" key="1">
    <citation type="submission" date="2017-10" db="EMBL/GenBank/DDBJ databases">
        <title>Massilia psychrophilum sp. nov., a novel purple-pigmented bacterium isolated from Tianshan glacier, Xinjiang Municipality, China.</title>
        <authorList>
            <person name="Wang H."/>
        </authorList>
    </citation>
    <scope>NUCLEOTIDE SEQUENCE [LARGE SCALE GENOMIC DNA]</scope>
    <source>
        <strain evidence="8">B2</strain>
    </source>
</reference>
<organism evidence="8 9">
    <name type="scientific">Massilia violaceinigra</name>
    <dbReference type="NCBI Taxonomy" id="2045208"/>
    <lineage>
        <taxon>Bacteria</taxon>
        <taxon>Pseudomonadati</taxon>
        <taxon>Pseudomonadota</taxon>
        <taxon>Betaproteobacteria</taxon>
        <taxon>Burkholderiales</taxon>
        <taxon>Oxalobacteraceae</taxon>
        <taxon>Telluria group</taxon>
        <taxon>Massilia</taxon>
    </lineage>
</organism>
<feature type="domain" description="Outer membrane protein beta-barrel" evidence="7">
    <location>
        <begin position="547"/>
        <end position="852"/>
    </location>
</feature>
<feature type="signal peptide" evidence="5">
    <location>
        <begin position="1"/>
        <end position="27"/>
    </location>
</feature>
<comment type="subcellular location">
    <subcellularLocation>
        <location evidence="1">Cell outer membrane</location>
    </subcellularLocation>
</comment>
<dbReference type="KEGG" id="mass:CR152_25910"/>
<keyword evidence="4" id="KW-0998">Cell outer membrane</keyword>
<dbReference type="InterPro" id="IPR041700">
    <property type="entry name" value="OMP_b-brl_3"/>
</dbReference>
<dbReference type="PANTHER" id="PTHR40980">
    <property type="entry name" value="PLUG DOMAIN-CONTAINING PROTEIN"/>
    <property type="match status" value="1"/>
</dbReference>
<evidence type="ECO:0000259" key="7">
    <source>
        <dbReference type="Pfam" id="PF14905"/>
    </source>
</evidence>
<dbReference type="InterPro" id="IPR036942">
    <property type="entry name" value="Beta-barrel_TonB_sf"/>
</dbReference>
<evidence type="ECO:0000256" key="5">
    <source>
        <dbReference type="SAM" id="SignalP"/>
    </source>
</evidence>
<dbReference type="NCBIfam" id="TIGR01782">
    <property type="entry name" value="TonB-Xanth-Caul"/>
    <property type="match status" value="1"/>
</dbReference>
<dbReference type="InterPro" id="IPR010104">
    <property type="entry name" value="TonB_rcpt_bac"/>
</dbReference>
<dbReference type="CDD" id="cd01347">
    <property type="entry name" value="ligand_gated_channel"/>
    <property type="match status" value="1"/>
</dbReference>
<keyword evidence="9" id="KW-1185">Reference proteome</keyword>
<dbReference type="RefSeq" id="WP_099879834.1">
    <property type="nucleotide sequence ID" value="NZ_CP024608.1"/>
</dbReference>
<dbReference type="Gene3D" id="2.40.170.20">
    <property type="entry name" value="TonB-dependent receptor, beta-barrel domain"/>
    <property type="match status" value="1"/>
</dbReference>
<keyword evidence="8" id="KW-0675">Receptor</keyword>
<evidence type="ECO:0000313" key="8">
    <source>
        <dbReference type="EMBL" id="ATQ77552.1"/>
    </source>
</evidence>